<dbReference type="Proteomes" id="UP000051587">
    <property type="component" value="Unassembled WGS sequence"/>
</dbReference>
<proteinExistence type="predicted"/>
<gene>
    <name evidence="1" type="ORF">TG4357_00098</name>
</gene>
<evidence type="ECO:0000313" key="1">
    <source>
        <dbReference type="EMBL" id="CUH62427.1"/>
    </source>
</evidence>
<name>A0A0P1F485_THAGE</name>
<sequence>MQSLRDLQVEFKVFDCLAGFNDFSICFAFQFCDLCPRDLIVSQTLNLRKRLQPGDLGKVGIPGNESQVRIFPEDAIKTNRLVSHESVTALIRPFMSEFRRQSQKKLHMNFNHMQSIFLSKRRQTKLASAQKYVKLS</sequence>
<keyword evidence="2" id="KW-1185">Reference proteome</keyword>
<accession>A0A0P1F485</accession>
<reference evidence="1 2" key="1">
    <citation type="submission" date="2015-09" db="EMBL/GenBank/DDBJ databases">
        <authorList>
            <consortium name="Swine Surveillance"/>
        </authorList>
    </citation>
    <scope>NUCLEOTIDE SEQUENCE [LARGE SCALE GENOMIC DNA]</scope>
    <source>
        <strain evidence="1 2">CECT 4357</strain>
    </source>
</reference>
<dbReference type="EMBL" id="CYSA01000003">
    <property type="protein sequence ID" value="CUH62427.1"/>
    <property type="molecule type" value="Genomic_DNA"/>
</dbReference>
<organism evidence="1 2">
    <name type="scientific">Thalassovita gelatinovora</name>
    <name type="common">Thalassobius gelatinovorus</name>
    <dbReference type="NCBI Taxonomy" id="53501"/>
    <lineage>
        <taxon>Bacteria</taxon>
        <taxon>Pseudomonadati</taxon>
        <taxon>Pseudomonadota</taxon>
        <taxon>Alphaproteobacteria</taxon>
        <taxon>Rhodobacterales</taxon>
        <taxon>Roseobacteraceae</taxon>
        <taxon>Thalassovita</taxon>
    </lineage>
</organism>
<protein>
    <submittedName>
        <fullName evidence="1">Uncharacterized protein</fullName>
    </submittedName>
</protein>
<evidence type="ECO:0000313" key="2">
    <source>
        <dbReference type="Proteomes" id="UP000051587"/>
    </source>
</evidence>
<dbReference type="AlphaFoldDB" id="A0A0P1F485"/>